<feature type="compositionally biased region" description="Basic residues" evidence="15">
    <location>
        <begin position="1839"/>
        <end position="1848"/>
    </location>
</feature>
<keyword evidence="9 16" id="KW-0472">Membrane</keyword>
<evidence type="ECO:0000256" key="7">
    <source>
        <dbReference type="ARBA" id="ARBA00022989"/>
    </source>
</evidence>
<feature type="region of interest" description="Disordered" evidence="15">
    <location>
        <begin position="998"/>
        <end position="1017"/>
    </location>
</feature>
<evidence type="ECO:0000256" key="13">
    <source>
        <dbReference type="ARBA" id="ARBA00023319"/>
    </source>
</evidence>
<evidence type="ECO:0000256" key="1">
    <source>
        <dbReference type="ARBA" id="ARBA00004141"/>
    </source>
</evidence>
<dbReference type="InterPro" id="IPR000203">
    <property type="entry name" value="GPS"/>
</dbReference>
<keyword evidence="4 16" id="KW-0812">Transmembrane</keyword>
<evidence type="ECO:0000256" key="4">
    <source>
        <dbReference type="ARBA" id="ARBA00022692"/>
    </source>
</evidence>
<name>A0AAW0T8Q3_SCYPA</name>
<evidence type="ECO:0000256" key="9">
    <source>
        <dbReference type="ARBA" id="ARBA00023136"/>
    </source>
</evidence>
<feature type="region of interest" description="Disordered" evidence="15">
    <location>
        <begin position="2028"/>
        <end position="2195"/>
    </location>
</feature>
<dbReference type="SUPFAM" id="SSF52058">
    <property type="entry name" value="L domain-like"/>
    <property type="match status" value="1"/>
</dbReference>
<evidence type="ECO:0008006" key="22">
    <source>
        <dbReference type="Google" id="ProtNLM"/>
    </source>
</evidence>
<organism evidence="20 21">
    <name type="scientific">Scylla paramamosain</name>
    <name type="common">Mud crab</name>
    <dbReference type="NCBI Taxonomy" id="85552"/>
    <lineage>
        <taxon>Eukaryota</taxon>
        <taxon>Metazoa</taxon>
        <taxon>Ecdysozoa</taxon>
        <taxon>Arthropoda</taxon>
        <taxon>Crustacea</taxon>
        <taxon>Multicrustacea</taxon>
        <taxon>Malacostraca</taxon>
        <taxon>Eumalacostraca</taxon>
        <taxon>Eucarida</taxon>
        <taxon>Decapoda</taxon>
        <taxon>Pleocyemata</taxon>
        <taxon>Brachyura</taxon>
        <taxon>Eubrachyura</taxon>
        <taxon>Portunoidea</taxon>
        <taxon>Portunidae</taxon>
        <taxon>Portuninae</taxon>
        <taxon>Scylla</taxon>
    </lineage>
</organism>
<evidence type="ECO:0000256" key="11">
    <source>
        <dbReference type="ARBA" id="ARBA00023170"/>
    </source>
</evidence>
<dbReference type="Proteomes" id="UP001487740">
    <property type="component" value="Unassembled WGS sequence"/>
</dbReference>
<dbReference type="SMART" id="SM00369">
    <property type="entry name" value="LRR_TYP"/>
    <property type="match status" value="3"/>
</dbReference>
<feature type="transmembrane region" description="Helical" evidence="16">
    <location>
        <begin position="1440"/>
        <end position="1462"/>
    </location>
</feature>
<feature type="compositionally biased region" description="Low complexity" evidence="15">
    <location>
        <begin position="370"/>
        <end position="384"/>
    </location>
</feature>
<dbReference type="Gene3D" id="2.60.40.10">
    <property type="entry name" value="Immunoglobulins"/>
    <property type="match status" value="1"/>
</dbReference>
<dbReference type="PROSITE" id="PS50261">
    <property type="entry name" value="G_PROTEIN_RECEP_F2_4"/>
    <property type="match status" value="1"/>
</dbReference>
<dbReference type="SUPFAM" id="SSF111418">
    <property type="entry name" value="Hormone receptor domain"/>
    <property type="match status" value="1"/>
</dbReference>
<keyword evidence="13" id="KW-0393">Immunoglobulin domain</keyword>
<keyword evidence="12" id="KW-0807">Transducer</keyword>
<feature type="compositionally biased region" description="Low complexity" evidence="15">
    <location>
        <begin position="2085"/>
        <end position="2098"/>
    </location>
</feature>
<dbReference type="InterPro" id="IPR051963">
    <property type="entry name" value="Adhesion_GPCR_A"/>
</dbReference>
<comment type="caution">
    <text evidence="20">The sequence shown here is derived from an EMBL/GenBank/DDBJ whole genome shotgun (WGS) entry which is preliminary data.</text>
</comment>
<evidence type="ECO:0000256" key="16">
    <source>
        <dbReference type="SAM" id="Phobius"/>
    </source>
</evidence>
<feature type="transmembrane region" description="Helical" evidence="16">
    <location>
        <begin position="1319"/>
        <end position="1346"/>
    </location>
</feature>
<feature type="compositionally biased region" description="Polar residues" evidence="15">
    <location>
        <begin position="2108"/>
        <end position="2125"/>
    </location>
</feature>
<feature type="compositionally biased region" description="Low complexity" evidence="15">
    <location>
        <begin position="1498"/>
        <end position="1509"/>
    </location>
</feature>
<feature type="transmembrane region" description="Helical" evidence="16">
    <location>
        <begin position="1236"/>
        <end position="1259"/>
    </location>
</feature>
<dbReference type="GO" id="GO:0004930">
    <property type="term" value="F:G protein-coupled receptor activity"/>
    <property type="evidence" value="ECO:0007669"/>
    <property type="project" value="UniProtKB-KW"/>
</dbReference>
<dbReference type="SUPFAM" id="SSF48726">
    <property type="entry name" value="Immunoglobulin"/>
    <property type="match status" value="1"/>
</dbReference>
<feature type="compositionally biased region" description="Gly residues" evidence="15">
    <location>
        <begin position="1852"/>
        <end position="1862"/>
    </location>
</feature>
<comment type="similarity">
    <text evidence="2">Belongs to the G-protein coupled receptor 2 family. Adhesion G-protein coupled receptor (ADGR) subfamily.</text>
</comment>
<dbReference type="Pfam" id="PF26588">
    <property type="entry name" value="GAIN_ADGRA3"/>
    <property type="match status" value="1"/>
</dbReference>
<comment type="subcellular location">
    <subcellularLocation>
        <location evidence="1">Membrane</location>
        <topology evidence="1">Multi-pass membrane protein</topology>
    </subcellularLocation>
</comment>
<dbReference type="GO" id="GO:0007166">
    <property type="term" value="P:cell surface receptor signaling pathway"/>
    <property type="evidence" value="ECO:0007669"/>
    <property type="project" value="InterPro"/>
</dbReference>
<dbReference type="InterPro" id="IPR032675">
    <property type="entry name" value="LRR_dom_sf"/>
</dbReference>
<feature type="compositionally biased region" description="Gly residues" evidence="15">
    <location>
        <begin position="2036"/>
        <end position="2049"/>
    </location>
</feature>
<feature type="compositionally biased region" description="Polar residues" evidence="15">
    <location>
        <begin position="2062"/>
        <end position="2072"/>
    </location>
</feature>
<evidence type="ECO:0000256" key="2">
    <source>
        <dbReference type="ARBA" id="ARBA00007343"/>
    </source>
</evidence>
<dbReference type="SMART" id="SM00409">
    <property type="entry name" value="IG"/>
    <property type="match status" value="1"/>
</dbReference>
<dbReference type="InterPro" id="IPR017981">
    <property type="entry name" value="GPCR_2-like_7TM"/>
</dbReference>
<feature type="compositionally biased region" description="Low complexity" evidence="15">
    <location>
        <begin position="1534"/>
        <end position="1546"/>
    </location>
</feature>
<feature type="compositionally biased region" description="Pro residues" evidence="15">
    <location>
        <begin position="261"/>
        <end position="273"/>
    </location>
</feature>
<dbReference type="InterPro" id="IPR013783">
    <property type="entry name" value="Ig-like_fold"/>
</dbReference>
<feature type="coiled-coil region" evidence="14">
    <location>
        <begin position="163"/>
        <end position="193"/>
    </location>
</feature>
<dbReference type="Pfam" id="PF13855">
    <property type="entry name" value="LRR_8"/>
    <property type="match status" value="1"/>
</dbReference>
<evidence type="ECO:0000256" key="6">
    <source>
        <dbReference type="ARBA" id="ARBA00022737"/>
    </source>
</evidence>
<dbReference type="PROSITE" id="PS51450">
    <property type="entry name" value="LRR"/>
    <property type="match status" value="2"/>
</dbReference>
<evidence type="ECO:0000256" key="8">
    <source>
        <dbReference type="ARBA" id="ARBA00023040"/>
    </source>
</evidence>
<protein>
    <recommendedName>
        <fullName evidence="22">Adhesion G protein-coupled receptor A3</fullName>
    </recommendedName>
</protein>
<dbReference type="Gene3D" id="1.20.1070.10">
    <property type="entry name" value="Rhodopsin 7-helix transmembrane proteins"/>
    <property type="match status" value="1"/>
</dbReference>
<dbReference type="InterPro" id="IPR003599">
    <property type="entry name" value="Ig_sub"/>
</dbReference>
<dbReference type="EMBL" id="JARAKH010000036">
    <property type="protein sequence ID" value="KAK8383598.1"/>
    <property type="molecule type" value="Genomic_DNA"/>
</dbReference>
<evidence type="ECO:0000259" key="19">
    <source>
        <dbReference type="PROSITE" id="PS50835"/>
    </source>
</evidence>
<dbReference type="InterPro" id="IPR046338">
    <property type="entry name" value="GAIN_dom_sf"/>
</dbReference>
<proteinExistence type="inferred from homology"/>
<dbReference type="Gene3D" id="2.60.220.50">
    <property type="match status" value="1"/>
</dbReference>
<keyword evidence="6" id="KW-0677">Repeat</keyword>
<dbReference type="PANTHER" id="PTHR45930">
    <property type="entry name" value="G-PROTEIN COUPLED RECEPTOR 124-LIKE PROTEIN"/>
    <property type="match status" value="1"/>
</dbReference>
<gene>
    <name evidence="20" type="ORF">O3P69_015815</name>
</gene>
<keyword evidence="7 16" id="KW-1133">Transmembrane helix</keyword>
<keyword evidence="8" id="KW-0297">G-protein coupled receptor</keyword>
<sequence length="2195" mass="235758">MMWSPPFKLPFFSEGAGRKPKSSVAAKCRLRATVPLAARGLSTRPHVPPLPRPARKFPPTEATLTESAVRRLADLPLAPVHYFPRESTSEARRRPGMAPQLPAQALLSVRQARTRAWVLSQIKMQTEVEMVPAVAPSALGCEACCDGLQLLKEWTKESGQLPEEPQQEAVVQMEEEKEEEEEQRTAIQSATREGVRLAEGSEASWTLVNKCKYTHFLRFPQQLKEGKSRGSFTGGFLNGDYGWCSPRVTHLMRVSPRRPRPPPPPLPPPPPPRAATTSTTTTILLAIVVVVVMVTGCHALGEEIRPDPTITTTTITDNTTTTTPRSTTQEIPVTTSTTQTTTDGRNGGVAANGGSAGRKKAYIGGSGGITPTNTLPPTTSTPQSLTCPEDLCKVTGMTENAGEVLSAAPPLKVSCHDHLRITSLTDIWPHCLTPATRLLDLSDSGITRLSPHVLSHLPNLEKLDLRNNDISVIEPGSFANLSNLRRLDLSTNRIKTLNGSQLAGLIRLKKLKLARNPLSRLQSGILEEVPNLKGLDLAQTLLVCDCGLTWLAEAVARREVRVHSASKCFSPRALNNTQIKKLKARPAPVPWPRAVVFAGDSLRLRCRVTSAQESHQVWWAKGETHLLPRQPSPHNHTSATVTGYLDQHQQRGGAVVRNTYLPEAIESLVEIDELNGTHSGDWSCLVQGQKGNHTRTVSIYVIAHDTKYCPMNATSDNRGSYVWPRTVAGVRVELACAGLVPPHQRGAQKFTSKTASTTISISTGKHHRTPANTASALRSLQWHMAEHTCSEDGEWEALNTARCPFVSETTKILEQFALTNVVASKTSLVDSARSLRNFTREGKNLQDPMDVVFLAKTVEQYTDLLTTLSGPKETANTLINIISASMSATKELLAKAEALDRSCGRLVGCLWDVATHFPTLPHAMAPHLEMHQSSYHPHTFSGLTCTWFRRSAHSTERHFRCNTNDYSKMYSTDDKILDAQIQVPSSLFSHGQPFHQFSTTTTSPANTSDDDPAPSRIPQTPVQLQFFVYSTAKLFPHTGSHGDGLESWEVTSPVIGGRVSTGGVAADGSEGSGGVEDTGVLRVEDSVYITLRSAIYSYSIMPVWWRVNASANGRGEWSSEGCKIVKMHNSLVVFRCDRLAHFGLLQDMAARHRGRGGAKEGAAFRPSAPGVYVGSAVCAAFLMASIATWAAHHSRIATASKNKHSLLNTWVALLLLVALFTAGAHQTHHRPLCQGVGVALHYLTTCVLLWTTVTVTNLYKKVAKALRPPPPPDEVPPDVPLPPKPMLRFYLVGWGIALILCGISAAVNLHQYAGYHFCFLAWGPSLGAFVAPTAALTLILATFFLLTHCSLRSLRAAYPATAAATAETTELELLDAASPATEVAGTWGNTAASVTDGQHSPLTQLRAHAVTLLLFGLTWTAAAITTAAPFQEIIPHHTAIFSAIYAMCASSLGIFIFVFFCLSRGDVWEAWRSCSWGGLLPRRGRKEEEEVRLTLAPANNTTMATQNNQSGVRPGDGRGPRDAPSTHSLESSHTHNTNKSSSVSQSILTSTKGDGVVVAKTANNLQLLSLGAMTNDLHYAPELFYNPKQAGVAKRFFQKQRLRQMVKQNNLEVNRADSDCNSTVYRPKMSRALNCDANTHRGFDPACLGASSKVNNTNIHVDGVFPYLGGEMQPGGSKQASKDPTPEVLCVLGPTPDLYPAGRGTEGERGWATIPRKPRAFMEEPLSPLRRGGSFPSITEEGRPASRAPSQTSTLDQPPYPLPDPLPQQHPRLYSFPPPGAAPHYHHHHHLQGAEDEPPTRKARGTFTPEQGERPDPGADGSRAGRPHRYRAGRERPRPGRNRRRQLRVRGGSAGGSVVGAGEGREDWTDDNTPPVIINLSPGDAGRSSGSDKDAVAHQFMPFPVLPRNVTPPGAPLGMLDQRPHPQDPSSLMCVDLTWPHVMGPLGADHPGRSRPEPAACQCLHGFPPGLEGPTGLGVCCEGEDGGAASWDSEGGEGYWCAGGGEQRASACEVSGCDASSLCGGGLSGSSSSSGSSGGSCGEGGGAVSEGGSVDPAVGTSPRGSVNISDSPYDSPLHRLHQNTPDSGSLDSGLLSSPGRPPPPEGAQQGTLLGETTTSAESLNLPQDPPSPSSPACYLTNSSAETVLRRDDPGQDSDEGTGTGAGGGAGGGEGDRDGDLFWGEAGRDRGTRSKS</sequence>
<feature type="domain" description="GAIN-B" evidence="17">
    <location>
        <begin position="969"/>
        <end position="1152"/>
    </location>
</feature>
<feature type="transmembrane region" description="Helical" evidence="16">
    <location>
        <begin position="1289"/>
        <end position="1307"/>
    </location>
</feature>
<feature type="domain" description="G-protein coupled receptors family 2 profile 2" evidence="18">
    <location>
        <begin position="1167"/>
        <end position="1464"/>
    </location>
</feature>
<feature type="compositionally biased region" description="Gly residues" evidence="15">
    <location>
        <begin position="2161"/>
        <end position="2172"/>
    </location>
</feature>
<evidence type="ECO:0000256" key="14">
    <source>
        <dbReference type="SAM" id="Coils"/>
    </source>
</evidence>
<dbReference type="InterPro" id="IPR000832">
    <property type="entry name" value="GPCR_2_secretin-like"/>
</dbReference>
<dbReference type="PROSITE" id="PS50221">
    <property type="entry name" value="GAIN_B"/>
    <property type="match status" value="1"/>
</dbReference>
<keyword evidence="10" id="KW-1015">Disulfide bond</keyword>
<feature type="region of interest" description="Disordered" evidence="15">
    <location>
        <begin position="308"/>
        <end position="384"/>
    </location>
</feature>
<dbReference type="PANTHER" id="PTHR45930:SF4">
    <property type="entry name" value="ADHESION G PROTEIN-COUPLED RECEPTOR A3"/>
    <property type="match status" value="1"/>
</dbReference>
<dbReference type="InterPro" id="IPR036179">
    <property type="entry name" value="Ig-like_dom_sf"/>
</dbReference>
<dbReference type="InterPro" id="IPR007110">
    <property type="entry name" value="Ig-like_dom"/>
</dbReference>
<dbReference type="Pfam" id="PF00002">
    <property type="entry name" value="7tm_2"/>
    <property type="match status" value="1"/>
</dbReference>
<dbReference type="InterPro" id="IPR058808">
    <property type="entry name" value="GAIN_ADGRA2/3"/>
</dbReference>
<keyword evidence="11" id="KW-0675">Receptor</keyword>
<dbReference type="GO" id="GO:0005886">
    <property type="term" value="C:plasma membrane"/>
    <property type="evidence" value="ECO:0007669"/>
    <property type="project" value="TreeGrafter"/>
</dbReference>
<feature type="compositionally biased region" description="Low complexity" evidence="15">
    <location>
        <begin position="308"/>
        <end position="344"/>
    </location>
</feature>
<evidence type="ECO:0000313" key="21">
    <source>
        <dbReference type="Proteomes" id="UP001487740"/>
    </source>
</evidence>
<feature type="domain" description="Ig-like" evidence="19">
    <location>
        <begin position="571"/>
        <end position="698"/>
    </location>
</feature>
<feature type="region of interest" description="Disordered" evidence="15">
    <location>
        <begin position="1495"/>
        <end position="1546"/>
    </location>
</feature>
<evidence type="ECO:0000256" key="5">
    <source>
        <dbReference type="ARBA" id="ARBA00022729"/>
    </source>
</evidence>
<evidence type="ECO:0000259" key="18">
    <source>
        <dbReference type="PROSITE" id="PS50261"/>
    </source>
</evidence>
<accession>A0AAW0T8Q3</accession>
<evidence type="ECO:0000256" key="15">
    <source>
        <dbReference type="SAM" id="MobiDB-lite"/>
    </source>
</evidence>
<feature type="transmembrane region" description="Helical" evidence="16">
    <location>
        <begin position="1204"/>
        <end position="1224"/>
    </location>
</feature>
<reference evidence="20 21" key="1">
    <citation type="submission" date="2023-03" db="EMBL/GenBank/DDBJ databases">
        <title>High-quality genome of Scylla paramamosain provides insights in environmental adaptation.</title>
        <authorList>
            <person name="Zhang L."/>
        </authorList>
    </citation>
    <scope>NUCLEOTIDE SEQUENCE [LARGE SCALE GENOMIC DNA]</scope>
    <source>
        <strain evidence="20">LZ_2023a</strain>
        <tissue evidence="20">Muscle</tissue>
    </source>
</reference>
<dbReference type="Gene3D" id="3.80.10.10">
    <property type="entry name" value="Ribonuclease Inhibitor"/>
    <property type="match status" value="1"/>
</dbReference>
<evidence type="ECO:0000259" key="17">
    <source>
        <dbReference type="PROSITE" id="PS50221"/>
    </source>
</evidence>
<feature type="region of interest" description="Disordered" evidence="15">
    <location>
        <begin position="1694"/>
        <end position="1873"/>
    </location>
</feature>
<dbReference type="InterPro" id="IPR057244">
    <property type="entry name" value="GAIN_B"/>
</dbReference>
<feature type="transmembrane region" description="Helical" evidence="16">
    <location>
        <begin position="1409"/>
        <end position="1428"/>
    </location>
</feature>
<evidence type="ECO:0000256" key="10">
    <source>
        <dbReference type="ARBA" id="ARBA00023157"/>
    </source>
</evidence>
<feature type="compositionally biased region" description="Pro residues" evidence="15">
    <location>
        <begin position="1758"/>
        <end position="1768"/>
    </location>
</feature>
<keyword evidence="5" id="KW-0732">Signal</keyword>
<dbReference type="PROSITE" id="PS50835">
    <property type="entry name" value="IG_LIKE"/>
    <property type="match status" value="1"/>
</dbReference>
<dbReference type="Pfam" id="PF01825">
    <property type="entry name" value="GPS"/>
    <property type="match status" value="1"/>
</dbReference>
<keyword evidence="14" id="KW-0175">Coiled coil</keyword>
<feature type="compositionally biased region" description="Basic and acidic residues" evidence="15">
    <location>
        <begin position="2173"/>
        <end position="2195"/>
    </location>
</feature>
<evidence type="ECO:0000256" key="3">
    <source>
        <dbReference type="ARBA" id="ARBA00022614"/>
    </source>
</evidence>
<feature type="compositionally biased region" description="Polar residues" evidence="15">
    <location>
        <begin position="998"/>
        <end position="1007"/>
    </location>
</feature>
<evidence type="ECO:0000313" key="20">
    <source>
        <dbReference type="EMBL" id="KAK8383598.1"/>
    </source>
</evidence>
<dbReference type="InterPro" id="IPR003591">
    <property type="entry name" value="Leu-rich_rpt_typical-subtyp"/>
</dbReference>
<dbReference type="InterPro" id="IPR001611">
    <property type="entry name" value="Leu-rich_rpt"/>
</dbReference>
<keyword evidence="3" id="KW-0433">Leucine-rich repeat</keyword>
<feature type="transmembrane region" description="Helical" evidence="16">
    <location>
        <begin position="1171"/>
        <end position="1192"/>
    </location>
</feature>
<feature type="compositionally biased region" description="Gly residues" evidence="15">
    <location>
        <begin position="345"/>
        <end position="356"/>
    </location>
</feature>
<evidence type="ECO:0000256" key="12">
    <source>
        <dbReference type="ARBA" id="ARBA00023224"/>
    </source>
</evidence>
<keyword evidence="21" id="KW-1185">Reference proteome</keyword>
<feature type="region of interest" description="Disordered" evidence="15">
    <location>
        <begin position="253"/>
        <end position="277"/>
    </location>
</feature>
<dbReference type="InterPro" id="IPR036445">
    <property type="entry name" value="GPCR_2_extracell_dom_sf"/>
</dbReference>